<dbReference type="PANTHER" id="PTHR12192:SF19">
    <property type="entry name" value="GAMMA-GLUTAMYLCYCLOTRANSFERASE 2-2"/>
    <property type="match status" value="1"/>
</dbReference>
<dbReference type="EMBL" id="NBSK02000003">
    <property type="protein sequence ID" value="KAJ0217515.1"/>
    <property type="molecule type" value="Genomic_DNA"/>
</dbReference>
<protein>
    <submittedName>
        <fullName evidence="2">Uncharacterized protein</fullName>
    </submittedName>
</protein>
<keyword evidence="1" id="KW-0456">Lyase</keyword>
<evidence type="ECO:0000256" key="1">
    <source>
        <dbReference type="ARBA" id="ARBA00023239"/>
    </source>
</evidence>
<organism evidence="2 3">
    <name type="scientific">Lactuca sativa</name>
    <name type="common">Garden lettuce</name>
    <dbReference type="NCBI Taxonomy" id="4236"/>
    <lineage>
        <taxon>Eukaryota</taxon>
        <taxon>Viridiplantae</taxon>
        <taxon>Streptophyta</taxon>
        <taxon>Embryophyta</taxon>
        <taxon>Tracheophyta</taxon>
        <taxon>Spermatophyta</taxon>
        <taxon>Magnoliopsida</taxon>
        <taxon>eudicotyledons</taxon>
        <taxon>Gunneridae</taxon>
        <taxon>Pentapetalae</taxon>
        <taxon>asterids</taxon>
        <taxon>campanulids</taxon>
        <taxon>Asterales</taxon>
        <taxon>Asteraceae</taxon>
        <taxon>Cichorioideae</taxon>
        <taxon>Cichorieae</taxon>
        <taxon>Lactucinae</taxon>
        <taxon>Lactuca</taxon>
    </lineage>
</organism>
<accession>A0A9R1W7I9</accession>
<gene>
    <name evidence="2" type="ORF">LSAT_V11C300141100</name>
</gene>
<evidence type="ECO:0000313" key="3">
    <source>
        <dbReference type="Proteomes" id="UP000235145"/>
    </source>
</evidence>
<sequence length="125" mass="14418">MPQHSLIIEVYLRTLQEHAHLNIRKEQSTHVISEELILLGSYFFQYLENRECEYDQKTTVDFLKEGEICEATLSGVIVVTSTPDKESNKYYLGPAPLEDMQNKLRQLLVHVETIETKSATPNSSY</sequence>
<comment type="caution">
    <text evidence="2">The sequence shown here is derived from an EMBL/GenBank/DDBJ whole genome shotgun (WGS) entry which is preliminary data.</text>
</comment>
<proteinExistence type="predicted"/>
<dbReference type="GO" id="GO:0006751">
    <property type="term" value="P:glutathione catabolic process"/>
    <property type="evidence" value="ECO:0007669"/>
    <property type="project" value="InterPro"/>
</dbReference>
<dbReference type="Proteomes" id="UP000235145">
    <property type="component" value="Unassembled WGS sequence"/>
</dbReference>
<name>A0A9R1W7I9_LACSA</name>
<dbReference type="AlphaFoldDB" id="A0A9R1W7I9"/>
<dbReference type="PANTHER" id="PTHR12192">
    <property type="entry name" value="CATION TRANSPORT PROTEIN CHAC-RELATED"/>
    <property type="match status" value="1"/>
</dbReference>
<reference evidence="2 3" key="1">
    <citation type="journal article" date="2017" name="Nat. Commun.">
        <title>Genome assembly with in vitro proximity ligation data and whole-genome triplication in lettuce.</title>
        <authorList>
            <person name="Reyes-Chin-Wo S."/>
            <person name="Wang Z."/>
            <person name="Yang X."/>
            <person name="Kozik A."/>
            <person name="Arikit S."/>
            <person name="Song C."/>
            <person name="Xia L."/>
            <person name="Froenicke L."/>
            <person name="Lavelle D.O."/>
            <person name="Truco M.J."/>
            <person name="Xia R."/>
            <person name="Zhu S."/>
            <person name="Xu C."/>
            <person name="Xu H."/>
            <person name="Xu X."/>
            <person name="Cox K."/>
            <person name="Korf I."/>
            <person name="Meyers B.C."/>
            <person name="Michelmore R.W."/>
        </authorList>
    </citation>
    <scope>NUCLEOTIDE SEQUENCE [LARGE SCALE GENOMIC DNA]</scope>
    <source>
        <strain evidence="3">cv. Salinas</strain>
        <tissue evidence="2">Seedlings</tissue>
    </source>
</reference>
<dbReference type="InterPro" id="IPR006840">
    <property type="entry name" value="ChaC"/>
</dbReference>
<dbReference type="GO" id="GO:0061928">
    <property type="term" value="F:glutathione specific gamma-glutamylcyclotransferase activity"/>
    <property type="evidence" value="ECO:0007669"/>
    <property type="project" value="InterPro"/>
</dbReference>
<evidence type="ECO:0000313" key="2">
    <source>
        <dbReference type="EMBL" id="KAJ0217515.1"/>
    </source>
</evidence>
<keyword evidence="3" id="KW-1185">Reference proteome</keyword>